<evidence type="ECO:0000256" key="3">
    <source>
        <dbReference type="ARBA" id="ARBA00007078"/>
    </source>
</evidence>
<evidence type="ECO:0000313" key="19">
    <source>
        <dbReference type="Proteomes" id="UP000622475"/>
    </source>
</evidence>
<dbReference type="EMBL" id="JADFFL010000006">
    <property type="protein sequence ID" value="MBE9663524.1"/>
    <property type="molecule type" value="Genomic_DNA"/>
</dbReference>
<dbReference type="InterPro" id="IPR033709">
    <property type="entry name" value="Anticodon_Ile_ABEc"/>
</dbReference>
<sequence length="1132" mass="128936">MYKEYKQLNLSQTGKDILEFWQQNNIFEKSISSRPADNPYTFYEGPPSANGMPGIHHVMARAIKDIFCRYKTLKGYQVKRKGGWDTHGLPIELAVEKSLGITKDDIGKKISIEDYNDACRKEVMRYTDVWNDLTEKMGYWVDLNDPYITYKNEYIESLWWILSQLYKKGWLYKGYTVQPYSPKSGTGLSSHELNQPGTYKMVKDTTIVAQFFLKNDQQHPLMSTLCKSADEETAILAWTTTPWTLPSNCALAVGEKIDYVKIKTFNPYTFQPVSVVLAKVLVGKYFKAEGENASFDDYKGGDKVIPWTVDAEFKGSDLLGLRYHQLMPYVTTAELEEKAFRVIPADFVTTEDGTGIVHTASVFGADDFRACKENDVPSVMVLDETGKEVPLVNKQGRFVEEVTDFAGRYVKEEYYSKEERDEDGFKPTDVLISIKLKTDNKAFDVKKYEHSYPHSWRTDEPILYYPLDSWFIKTTAVKDKLIELNKTINWKPEATGTGRFGNWLENLVDWNLSRSRYWGTPLPIWREENGTEEKCIGSIEELNKEIDAAAEAGFMPKDFRLADMHRPYVDDVVLVSSNGNKMFREPDLIDVWFDSGAMPYAQWHFPFENKDKFIDAYPADFIAEGVDQTRGWFFTLHAIAVMLSEASDEVKEVNSLVGNPGVAFKSVVSNGLVLDKDGAKMSKRLGNAVEPFETIEKYGADAARWYMISNASPWDNLKFNIEGLDEVRRKFFGTLYNTYSFFSLYANIDKFDYSEADIAIADRPEIDQWIISLLNTLSKEVDAFYADFEPTKAARAIQDFVDAHLSNWYVRLSRRRFWRSDSNTDKLSAYQTLYTCLVTISKLMSPIAPFFAERLYTDLNYATKKENFESVHLADFPTYHADLVNEALEERMQMAQDISSLVLSLRKKVGINVRQPLSKILLPILDKNFEKQVEQVKELILSETNIKDIEYITDAAGFIKKKVKPNFKALGAKVGKDMKAVAAAITAMDQSALAQFEQDGQYTVEIENAKYDILLSDVDIIAEDVEGWQVANLGKLTVALDVTLTNELKQEGTSRELINRVQNLRKSSGFEVTDRINVKLGNAEHISEAVNNNLTYICAEILADTILFDSGLTEGEKTEIDGIEIVIAITKI</sequence>
<comment type="function">
    <text evidence="13 15">Catalyzes the attachment of isoleucine to tRNA(Ile). As IleRS can inadvertently accommodate and process structurally similar amino acids such as valine, to avoid such errors it has two additional distinct tRNA(Ile)-dependent editing activities. One activity is designated as 'pretransfer' editing and involves the hydrolysis of activated Val-AMP. The other activity is designated 'posttransfer' editing and involves deacylation of mischarged Val-tRNA(Ile).</text>
</comment>
<evidence type="ECO:0000256" key="2">
    <source>
        <dbReference type="ARBA" id="ARBA00004496"/>
    </source>
</evidence>
<dbReference type="GO" id="GO:0004822">
    <property type="term" value="F:isoleucine-tRNA ligase activity"/>
    <property type="evidence" value="ECO:0007669"/>
    <property type="project" value="UniProtKB-UniRule"/>
</dbReference>
<dbReference type="InterPro" id="IPR009008">
    <property type="entry name" value="Val/Leu/Ile-tRNA-synth_edit"/>
</dbReference>
<dbReference type="SUPFAM" id="SSF52374">
    <property type="entry name" value="Nucleotidylyl transferase"/>
    <property type="match status" value="1"/>
</dbReference>
<dbReference type="NCBIfam" id="TIGR00392">
    <property type="entry name" value="ileS"/>
    <property type="match status" value="1"/>
</dbReference>
<feature type="short sequence motif" description="'HIGH' region" evidence="15">
    <location>
        <begin position="47"/>
        <end position="57"/>
    </location>
</feature>
<evidence type="ECO:0000256" key="13">
    <source>
        <dbReference type="ARBA" id="ARBA00025217"/>
    </source>
</evidence>
<evidence type="ECO:0000256" key="10">
    <source>
        <dbReference type="ARBA" id="ARBA00022840"/>
    </source>
</evidence>
<dbReference type="GO" id="GO:0008270">
    <property type="term" value="F:zinc ion binding"/>
    <property type="evidence" value="ECO:0007669"/>
    <property type="project" value="UniProtKB-UniRule"/>
</dbReference>
<dbReference type="InterPro" id="IPR002300">
    <property type="entry name" value="aa-tRNA-synth_Ia"/>
</dbReference>
<comment type="domain">
    <text evidence="15">IleRS has two distinct active sites: one for aminoacylation and one for editing. The misactivated valine is translocated from the active site to the editing site, which sterically excludes the correctly activated isoleucine. The single editing site contains two valyl binding pockets, one specific for each substrate (Val-AMP or Val-tRNA(Ile)).</text>
</comment>
<evidence type="ECO:0000313" key="18">
    <source>
        <dbReference type="EMBL" id="MBE9663524.1"/>
    </source>
</evidence>
<evidence type="ECO:0000256" key="14">
    <source>
        <dbReference type="ARBA" id="ARBA00048359"/>
    </source>
</evidence>
<dbReference type="Pfam" id="PF19302">
    <property type="entry name" value="DUF5915"/>
    <property type="match status" value="1"/>
</dbReference>
<feature type="binding site" evidence="15">
    <location>
        <position position="683"/>
    </location>
    <ligand>
        <name>ATP</name>
        <dbReference type="ChEBI" id="CHEBI:30616"/>
    </ligand>
</feature>
<dbReference type="Proteomes" id="UP000622475">
    <property type="component" value="Unassembled WGS sequence"/>
</dbReference>
<keyword evidence="5 15" id="KW-0963">Cytoplasm</keyword>
<dbReference type="EC" id="6.1.1.5" evidence="15"/>
<comment type="caution">
    <text evidence="18">The sequence shown here is derived from an EMBL/GenBank/DDBJ whole genome shotgun (WGS) entry which is preliminary data.</text>
</comment>
<comment type="similarity">
    <text evidence="3 15">Belongs to the class-I aminoacyl-tRNA synthetase family. IleS type 2 subfamily.</text>
</comment>
<dbReference type="Pfam" id="PF00133">
    <property type="entry name" value="tRNA-synt_1"/>
    <property type="match status" value="1"/>
</dbReference>
<keyword evidence="11 15" id="KW-0648">Protein biosynthesis</keyword>
<dbReference type="InterPro" id="IPR013155">
    <property type="entry name" value="M/V/L/I-tRNA-synth_anticd-bd"/>
</dbReference>
<proteinExistence type="inferred from homology"/>
<dbReference type="InterPro" id="IPR002301">
    <property type="entry name" value="Ile-tRNA-ligase"/>
</dbReference>
<keyword evidence="8 15" id="KW-0547">Nucleotide-binding</keyword>
<keyword evidence="12 15" id="KW-0030">Aminoacyl-tRNA synthetase</keyword>
<dbReference type="GO" id="GO:0005737">
    <property type="term" value="C:cytoplasm"/>
    <property type="evidence" value="ECO:0007669"/>
    <property type="project" value="UniProtKB-SubCell"/>
</dbReference>
<comment type="catalytic activity">
    <reaction evidence="14 15">
        <text>tRNA(Ile) + L-isoleucine + ATP = L-isoleucyl-tRNA(Ile) + AMP + diphosphate</text>
        <dbReference type="Rhea" id="RHEA:11060"/>
        <dbReference type="Rhea" id="RHEA-COMP:9666"/>
        <dbReference type="Rhea" id="RHEA-COMP:9695"/>
        <dbReference type="ChEBI" id="CHEBI:30616"/>
        <dbReference type="ChEBI" id="CHEBI:33019"/>
        <dbReference type="ChEBI" id="CHEBI:58045"/>
        <dbReference type="ChEBI" id="CHEBI:78442"/>
        <dbReference type="ChEBI" id="CHEBI:78528"/>
        <dbReference type="ChEBI" id="CHEBI:456215"/>
        <dbReference type="EC" id="6.1.1.5"/>
    </reaction>
</comment>
<dbReference type="GO" id="GO:0000049">
    <property type="term" value="F:tRNA binding"/>
    <property type="evidence" value="ECO:0007669"/>
    <property type="project" value="InterPro"/>
</dbReference>
<dbReference type="HAMAP" id="MF_02003">
    <property type="entry name" value="Ile_tRNA_synth_type2"/>
    <property type="match status" value="1"/>
</dbReference>
<dbReference type="Gene3D" id="1.10.730.10">
    <property type="entry name" value="Isoleucyl-tRNA Synthetase, Domain 1"/>
    <property type="match status" value="1"/>
</dbReference>
<accession>A0A929L302</accession>
<dbReference type="InterPro" id="IPR023586">
    <property type="entry name" value="Ile-tRNA-ligase_type2"/>
</dbReference>
<reference evidence="18" key="1">
    <citation type="submission" date="2020-10" db="EMBL/GenBank/DDBJ databases">
        <title>Mucilaginibacter mali sp. nov., isolated from rhizosphere soil of apple orchard.</title>
        <authorList>
            <person name="Lee J.-S."/>
            <person name="Kim H.S."/>
            <person name="Kim J.-S."/>
        </authorList>
    </citation>
    <scope>NUCLEOTIDE SEQUENCE</scope>
    <source>
        <strain evidence="18">KCTC 22746</strain>
    </source>
</reference>
<feature type="domain" description="Aminoacyl-tRNA synthetase class Ia" evidence="16">
    <location>
        <begin position="17"/>
        <end position="717"/>
    </location>
</feature>
<evidence type="ECO:0000256" key="6">
    <source>
        <dbReference type="ARBA" id="ARBA00022598"/>
    </source>
</evidence>
<dbReference type="PRINTS" id="PR00984">
    <property type="entry name" value="TRNASYNTHILE"/>
</dbReference>
<keyword evidence="7 15" id="KW-0479">Metal-binding</keyword>
<comment type="cofactor">
    <cofactor evidence="1 15">
        <name>Zn(2+)</name>
        <dbReference type="ChEBI" id="CHEBI:29105"/>
    </cofactor>
</comment>
<dbReference type="PANTHER" id="PTHR42780:SF1">
    <property type="entry name" value="ISOLEUCINE--TRNA LIGASE, CYTOPLASMIC"/>
    <property type="match status" value="1"/>
</dbReference>
<dbReference type="FunFam" id="3.40.50.620:FF:000063">
    <property type="entry name" value="Isoleucine--tRNA ligase"/>
    <property type="match status" value="1"/>
</dbReference>
<protein>
    <recommendedName>
        <fullName evidence="15">Isoleucine--tRNA ligase</fullName>
        <ecNumber evidence="15">6.1.1.5</ecNumber>
    </recommendedName>
    <alternativeName>
        <fullName evidence="15">Isoleucyl-tRNA synthetase</fullName>
        <shortName evidence="15">IleRS</shortName>
    </alternativeName>
</protein>
<dbReference type="GO" id="GO:0005524">
    <property type="term" value="F:ATP binding"/>
    <property type="evidence" value="ECO:0007669"/>
    <property type="project" value="UniProtKB-UniRule"/>
</dbReference>
<evidence type="ECO:0000256" key="7">
    <source>
        <dbReference type="ARBA" id="ARBA00022723"/>
    </source>
</evidence>
<dbReference type="CDD" id="cd00818">
    <property type="entry name" value="IleRS_core"/>
    <property type="match status" value="1"/>
</dbReference>
<dbReference type="GO" id="GO:0002161">
    <property type="term" value="F:aminoacyl-tRNA deacylase activity"/>
    <property type="evidence" value="ECO:0007669"/>
    <property type="project" value="InterPro"/>
</dbReference>
<dbReference type="InterPro" id="IPR014729">
    <property type="entry name" value="Rossmann-like_a/b/a_fold"/>
</dbReference>
<evidence type="ECO:0000256" key="12">
    <source>
        <dbReference type="ARBA" id="ARBA00023146"/>
    </source>
</evidence>
<organism evidence="18 19">
    <name type="scientific">Mucilaginibacter myungsuensis</name>
    <dbReference type="NCBI Taxonomy" id="649104"/>
    <lineage>
        <taxon>Bacteria</taxon>
        <taxon>Pseudomonadati</taxon>
        <taxon>Bacteroidota</taxon>
        <taxon>Sphingobacteriia</taxon>
        <taxon>Sphingobacteriales</taxon>
        <taxon>Sphingobacteriaceae</taxon>
        <taxon>Mucilaginibacter</taxon>
    </lineage>
</organism>
<feature type="domain" description="Methionyl/Valyl/Leucyl/Isoleucyl-tRNA synthetase anticodon-binding" evidence="17">
    <location>
        <begin position="767"/>
        <end position="920"/>
    </location>
</feature>
<comment type="subcellular location">
    <subcellularLocation>
        <location evidence="2 15">Cytoplasm</location>
    </subcellularLocation>
</comment>
<evidence type="ECO:0000256" key="15">
    <source>
        <dbReference type="HAMAP-Rule" id="MF_02003"/>
    </source>
</evidence>
<keyword evidence="19" id="KW-1185">Reference proteome</keyword>
<evidence type="ECO:0000259" key="16">
    <source>
        <dbReference type="Pfam" id="PF00133"/>
    </source>
</evidence>
<evidence type="ECO:0000256" key="11">
    <source>
        <dbReference type="ARBA" id="ARBA00022917"/>
    </source>
</evidence>
<evidence type="ECO:0000256" key="1">
    <source>
        <dbReference type="ARBA" id="ARBA00001947"/>
    </source>
</evidence>
<evidence type="ECO:0000256" key="9">
    <source>
        <dbReference type="ARBA" id="ARBA00022833"/>
    </source>
</evidence>
<keyword evidence="9 15" id="KW-0862">Zinc</keyword>
<dbReference type="RefSeq" id="WP_194112751.1">
    <property type="nucleotide sequence ID" value="NZ_JADFFL010000006.1"/>
</dbReference>
<evidence type="ECO:0000259" key="17">
    <source>
        <dbReference type="Pfam" id="PF08264"/>
    </source>
</evidence>
<keyword evidence="10 15" id="KW-0067">ATP-binding</keyword>
<dbReference type="GO" id="GO:0006428">
    <property type="term" value="P:isoleucyl-tRNA aminoacylation"/>
    <property type="evidence" value="ECO:0007669"/>
    <property type="project" value="UniProtKB-UniRule"/>
</dbReference>
<evidence type="ECO:0000256" key="8">
    <source>
        <dbReference type="ARBA" id="ARBA00022741"/>
    </source>
</evidence>
<dbReference type="CDD" id="cd07961">
    <property type="entry name" value="Anticodon_Ia_Ile_ABEc"/>
    <property type="match status" value="1"/>
</dbReference>
<comment type="subunit">
    <text evidence="4 15">Monomer.</text>
</comment>
<dbReference type="Gene3D" id="3.40.50.620">
    <property type="entry name" value="HUPs"/>
    <property type="match status" value="2"/>
</dbReference>
<dbReference type="InterPro" id="IPR009080">
    <property type="entry name" value="tRNAsynth_Ia_anticodon-bd"/>
</dbReference>
<evidence type="ECO:0000256" key="5">
    <source>
        <dbReference type="ARBA" id="ARBA00022490"/>
    </source>
</evidence>
<dbReference type="SUPFAM" id="SSF47323">
    <property type="entry name" value="Anticodon-binding domain of a subclass of class I aminoacyl-tRNA synthetases"/>
    <property type="match status" value="1"/>
</dbReference>
<feature type="short sequence motif" description="'KMSKS' region" evidence="15">
    <location>
        <begin position="680"/>
        <end position="684"/>
    </location>
</feature>
<name>A0A929L302_9SPHI</name>
<dbReference type="Pfam" id="PF08264">
    <property type="entry name" value="Anticodon_1"/>
    <property type="match status" value="1"/>
</dbReference>
<dbReference type="PANTHER" id="PTHR42780">
    <property type="entry name" value="SOLEUCYL-TRNA SYNTHETASE"/>
    <property type="match status" value="1"/>
</dbReference>
<evidence type="ECO:0000256" key="4">
    <source>
        <dbReference type="ARBA" id="ARBA00011245"/>
    </source>
</evidence>
<dbReference type="AlphaFoldDB" id="A0A929L302"/>
<dbReference type="SUPFAM" id="SSF50677">
    <property type="entry name" value="ValRS/IleRS/LeuRS editing domain"/>
    <property type="match status" value="1"/>
</dbReference>
<gene>
    <name evidence="15" type="primary">ileS</name>
    <name evidence="18" type="ORF">IRJ16_16675</name>
</gene>
<keyword evidence="6 15" id="KW-0436">Ligase</keyword>